<keyword evidence="8" id="KW-1185">Reference proteome</keyword>
<dbReference type="RefSeq" id="WP_272738359.1">
    <property type="nucleotide sequence ID" value="NZ_CP116942.1"/>
</dbReference>
<dbReference type="Pfam" id="PF07291">
    <property type="entry name" value="MauE"/>
    <property type="match status" value="1"/>
</dbReference>
<dbReference type="Proteomes" id="UP001216390">
    <property type="component" value="Chromosome"/>
</dbReference>
<feature type="transmembrane region" description="Helical" evidence="5">
    <location>
        <begin position="55"/>
        <end position="82"/>
    </location>
</feature>
<reference evidence="7" key="1">
    <citation type="submission" date="2023-01" db="EMBL/GenBank/DDBJ databases">
        <title>The diversity of Class Acidimicrobiia in South China Sea sediment environments and the proposal of Iamia marina sp. nov., a novel species of the genus Iamia.</title>
        <authorList>
            <person name="He Y."/>
            <person name="Tian X."/>
        </authorList>
    </citation>
    <scope>NUCLEOTIDE SEQUENCE</scope>
    <source>
        <strain evidence="7">DSM 19957</strain>
    </source>
</reference>
<evidence type="ECO:0000313" key="8">
    <source>
        <dbReference type="Proteomes" id="UP001216390"/>
    </source>
</evidence>
<evidence type="ECO:0000256" key="3">
    <source>
        <dbReference type="ARBA" id="ARBA00022989"/>
    </source>
</evidence>
<gene>
    <name evidence="7" type="ORF">PO878_08920</name>
</gene>
<evidence type="ECO:0000256" key="1">
    <source>
        <dbReference type="ARBA" id="ARBA00004141"/>
    </source>
</evidence>
<dbReference type="EMBL" id="CP116942">
    <property type="protein sequence ID" value="WCO68844.1"/>
    <property type="molecule type" value="Genomic_DNA"/>
</dbReference>
<keyword evidence="3 5" id="KW-1133">Transmembrane helix</keyword>
<sequence>MITASLSPATGPLLAAAAVLAVAGLAKLRRPAPTGLALARLGLPGTDPVVRALGALELAAAALATVVGGWAAAPVALLYLGFAAVSTAQVRRAARTGEVADCGCFGDSSAPVGWSHVLVNLALAGAAAAATATGADGVVAGLGDAPVATVAVALLAALGAWGIQAVLTDLPALRALRAVDEAAA</sequence>
<feature type="transmembrane region" description="Helical" evidence="5">
    <location>
        <begin position="147"/>
        <end position="167"/>
    </location>
</feature>
<dbReference type="GO" id="GO:0016020">
    <property type="term" value="C:membrane"/>
    <property type="evidence" value="ECO:0007669"/>
    <property type="project" value="UniProtKB-SubCell"/>
</dbReference>
<organism evidence="7 8">
    <name type="scientific">Iamia majanohamensis</name>
    <dbReference type="NCBI Taxonomy" id="467976"/>
    <lineage>
        <taxon>Bacteria</taxon>
        <taxon>Bacillati</taxon>
        <taxon>Actinomycetota</taxon>
        <taxon>Acidimicrobiia</taxon>
        <taxon>Acidimicrobiales</taxon>
        <taxon>Iamiaceae</taxon>
        <taxon>Iamia</taxon>
    </lineage>
</organism>
<comment type="subcellular location">
    <subcellularLocation>
        <location evidence="1">Membrane</location>
        <topology evidence="1">Multi-pass membrane protein</topology>
    </subcellularLocation>
</comment>
<evidence type="ECO:0000313" key="7">
    <source>
        <dbReference type="EMBL" id="WCO68844.1"/>
    </source>
</evidence>
<evidence type="ECO:0000256" key="2">
    <source>
        <dbReference type="ARBA" id="ARBA00022692"/>
    </source>
</evidence>
<dbReference type="AlphaFoldDB" id="A0AAF0BXK2"/>
<evidence type="ECO:0000259" key="6">
    <source>
        <dbReference type="Pfam" id="PF07291"/>
    </source>
</evidence>
<evidence type="ECO:0000256" key="5">
    <source>
        <dbReference type="SAM" id="Phobius"/>
    </source>
</evidence>
<dbReference type="InterPro" id="IPR009908">
    <property type="entry name" value="Methylamine_util_MauE"/>
</dbReference>
<feature type="domain" description="Methylamine utilisation protein MauE" evidence="6">
    <location>
        <begin position="14"/>
        <end position="131"/>
    </location>
</feature>
<evidence type="ECO:0000256" key="4">
    <source>
        <dbReference type="ARBA" id="ARBA00023136"/>
    </source>
</evidence>
<proteinExistence type="predicted"/>
<protein>
    <recommendedName>
        <fullName evidence="6">Methylamine utilisation protein MauE domain-containing protein</fullName>
    </recommendedName>
</protein>
<keyword evidence="4 5" id="KW-0472">Membrane</keyword>
<dbReference type="KEGG" id="ima:PO878_08920"/>
<accession>A0AAF0BXK2</accession>
<keyword evidence="2 5" id="KW-0812">Transmembrane</keyword>
<name>A0AAF0BXK2_9ACTN</name>
<dbReference type="GO" id="GO:0030416">
    <property type="term" value="P:methylamine metabolic process"/>
    <property type="evidence" value="ECO:0007669"/>
    <property type="project" value="InterPro"/>
</dbReference>
<feature type="transmembrane region" description="Helical" evidence="5">
    <location>
        <begin position="117"/>
        <end position="135"/>
    </location>
</feature>